<protein>
    <submittedName>
        <fullName evidence="3">Sugar phosphate isomerase</fullName>
    </submittedName>
</protein>
<reference evidence="3 4" key="1">
    <citation type="submission" date="2021-06" db="EMBL/GenBank/DDBJ databases">
        <title>Complete genome of Haloferula helveola possessing various polysaccharide degrading enzymes.</title>
        <authorList>
            <person name="Takami H."/>
            <person name="Huang C."/>
            <person name="Hamasaki K."/>
        </authorList>
    </citation>
    <scope>NUCLEOTIDE SEQUENCE [LARGE SCALE GENOMIC DNA]</scope>
    <source>
        <strain evidence="3 4">CN-1</strain>
    </source>
</reference>
<evidence type="ECO:0000259" key="2">
    <source>
        <dbReference type="Pfam" id="PF01261"/>
    </source>
</evidence>
<evidence type="ECO:0000313" key="3">
    <source>
        <dbReference type="EMBL" id="BCX49267.1"/>
    </source>
</evidence>
<feature type="domain" description="Xylose isomerase-like TIM barrel" evidence="2">
    <location>
        <begin position="28"/>
        <end position="267"/>
    </location>
</feature>
<accession>A0ABN6H9I9</accession>
<dbReference type="EMBL" id="AP024702">
    <property type="protein sequence ID" value="BCX49267.1"/>
    <property type="molecule type" value="Genomic_DNA"/>
</dbReference>
<dbReference type="GO" id="GO:0016853">
    <property type="term" value="F:isomerase activity"/>
    <property type="evidence" value="ECO:0007669"/>
    <property type="project" value="UniProtKB-KW"/>
</dbReference>
<proteinExistence type="predicted"/>
<gene>
    <name evidence="3" type="ORF">HAHE_31750</name>
</gene>
<dbReference type="Gene3D" id="3.20.20.150">
    <property type="entry name" value="Divalent-metal-dependent TIM barrel enzymes"/>
    <property type="match status" value="1"/>
</dbReference>
<dbReference type="InterPro" id="IPR036237">
    <property type="entry name" value="Xyl_isomerase-like_sf"/>
</dbReference>
<evidence type="ECO:0000256" key="1">
    <source>
        <dbReference type="ARBA" id="ARBA00023235"/>
    </source>
</evidence>
<evidence type="ECO:0000313" key="4">
    <source>
        <dbReference type="Proteomes" id="UP001374893"/>
    </source>
</evidence>
<dbReference type="InterPro" id="IPR050417">
    <property type="entry name" value="Sugar_Epim/Isomerase"/>
</dbReference>
<dbReference type="Proteomes" id="UP001374893">
    <property type="component" value="Chromosome"/>
</dbReference>
<keyword evidence="4" id="KW-1185">Reference proteome</keyword>
<dbReference type="PANTHER" id="PTHR43489">
    <property type="entry name" value="ISOMERASE"/>
    <property type="match status" value="1"/>
</dbReference>
<name>A0ABN6H9I9_9BACT</name>
<keyword evidence="1 3" id="KW-0413">Isomerase</keyword>
<dbReference type="RefSeq" id="WP_338685777.1">
    <property type="nucleotide sequence ID" value="NZ_AP024702.1"/>
</dbReference>
<dbReference type="SUPFAM" id="SSF51658">
    <property type="entry name" value="Xylose isomerase-like"/>
    <property type="match status" value="1"/>
</dbReference>
<dbReference type="InterPro" id="IPR013022">
    <property type="entry name" value="Xyl_isomerase-like_TIM-brl"/>
</dbReference>
<dbReference type="Pfam" id="PF01261">
    <property type="entry name" value="AP_endonuc_2"/>
    <property type="match status" value="1"/>
</dbReference>
<sequence>MKTAITLCRVHEAAAGPFVFHDDLATGFRKAAEHGFDAVELFLPAPDAVPMGDIKALQDEHGLAVAAVGSGAGMVRHGLSLTDPSPDKRAAALEFIASMIDFGGQLGAPVILGSMQGKHGGEVSRDQALAWLTEALREAGARAAEHDVPFIYEPLNRYETNLFNHAAAATDYLIAEDLGNIVLLADLFHMAIEERDIAASLKAMGSKLGHVHWADSNRQAMGLGHTAYEPIFAALSELAYDGYLSAEVFPQPDADTAAAQTIQSIRALRP</sequence>
<organism evidence="3 4">
    <name type="scientific">Haloferula helveola</name>
    <dbReference type="NCBI Taxonomy" id="490095"/>
    <lineage>
        <taxon>Bacteria</taxon>
        <taxon>Pseudomonadati</taxon>
        <taxon>Verrucomicrobiota</taxon>
        <taxon>Verrucomicrobiia</taxon>
        <taxon>Verrucomicrobiales</taxon>
        <taxon>Verrucomicrobiaceae</taxon>
        <taxon>Haloferula</taxon>
    </lineage>
</organism>
<dbReference type="PANTHER" id="PTHR43489:SF7">
    <property type="entry name" value="3-DEHYDRO-D-GULOSIDE 4-EPIMERASE-RELATED"/>
    <property type="match status" value="1"/>
</dbReference>